<dbReference type="PATRIC" id="fig|1961.12.peg.6929"/>
<accession>A0A0L8M4U7</accession>
<feature type="compositionally biased region" description="Polar residues" evidence="1">
    <location>
        <begin position="48"/>
        <end position="59"/>
    </location>
</feature>
<protein>
    <recommendedName>
        <fullName evidence="4">Secreted protein</fullName>
    </recommendedName>
</protein>
<evidence type="ECO:0000256" key="1">
    <source>
        <dbReference type="SAM" id="MobiDB-lite"/>
    </source>
</evidence>
<dbReference type="OrthoDB" id="3293636at2"/>
<name>A0A0L8M4U7_STRVG</name>
<feature type="compositionally biased region" description="Low complexity" evidence="1">
    <location>
        <begin position="79"/>
        <end position="89"/>
    </location>
</feature>
<comment type="caution">
    <text evidence="2">The sequence shown here is derived from an EMBL/GenBank/DDBJ whole genome shotgun (WGS) entry which is preliminary data.</text>
</comment>
<evidence type="ECO:0000313" key="3">
    <source>
        <dbReference type="Proteomes" id="UP000037084"/>
    </source>
</evidence>
<dbReference type="AlphaFoldDB" id="A0A0L8M4U7"/>
<dbReference type="EMBL" id="LGUV01000365">
    <property type="protein sequence ID" value="KOG45418.1"/>
    <property type="molecule type" value="Genomic_DNA"/>
</dbReference>
<sequence>MRRGLLHAMAWTLATGAAVTLSWWGVHAVMSGTAYDPPLAVPLAGRPLSSSTHDAQASRSPSGSGSPSGSPSPSPSGSPAPAASPSAGATPEKSPKPSAAPDGYQPAVGQDAGKVQAYPVSGGRVVFSLGTSTAELVSATPAAGWRMQVWKQDFWIRVTFTRDGREVSVFCTWHDHPPMVEIVDP</sequence>
<feature type="compositionally biased region" description="Low complexity" evidence="1">
    <location>
        <begin position="60"/>
        <end position="69"/>
    </location>
</feature>
<organism evidence="2 3">
    <name type="scientific">Streptomyces virginiae</name>
    <name type="common">Streptomyces cinnamonensis</name>
    <dbReference type="NCBI Taxonomy" id="1961"/>
    <lineage>
        <taxon>Bacteria</taxon>
        <taxon>Bacillati</taxon>
        <taxon>Actinomycetota</taxon>
        <taxon>Actinomycetes</taxon>
        <taxon>Kitasatosporales</taxon>
        <taxon>Streptomycetaceae</taxon>
        <taxon>Streptomyces</taxon>
    </lineage>
</organism>
<dbReference type="Proteomes" id="UP000037084">
    <property type="component" value="Unassembled WGS sequence"/>
</dbReference>
<evidence type="ECO:0008006" key="4">
    <source>
        <dbReference type="Google" id="ProtNLM"/>
    </source>
</evidence>
<dbReference type="RefSeq" id="WP_053176400.1">
    <property type="nucleotide sequence ID" value="NZ_LGUV01000365.1"/>
</dbReference>
<evidence type="ECO:0000313" key="2">
    <source>
        <dbReference type="EMBL" id="KOG45418.1"/>
    </source>
</evidence>
<feature type="region of interest" description="Disordered" evidence="1">
    <location>
        <begin position="46"/>
        <end position="108"/>
    </location>
</feature>
<proteinExistence type="predicted"/>
<gene>
    <name evidence="2" type="ORF">ADK75_31250</name>
</gene>
<reference evidence="3" key="1">
    <citation type="submission" date="2015-07" db="EMBL/GenBank/DDBJ databases">
        <authorList>
            <consortium name="Consortium for Microbial Forensics and Genomics (microFORGE)"/>
            <person name="Knight B.M."/>
            <person name="Roberts D.P."/>
            <person name="Lin D."/>
            <person name="Hari K."/>
            <person name="Fletcher J."/>
            <person name="Melcher U."/>
            <person name="Blagden T."/>
            <person name="Winegar R.A."/>
        </authorList>
    </citation>
    <scope>NUCLEOTIDE SEQUENCE [LARGE SCALE GENOMIC DNA]</scope>
    <source>
        <strain evidence="3">NRRL B-1447</strain>
    </source>
</reference>